<evidence type="ECO:0000313" key="1">
    <source>
        <dbReference type="EMBL" id="PSK38005.1"/>
    </source>
</evidence>
<sequence length="168" mass="19090">MDYFRAILSVFERLGALILAVFFGSSSQSRRMETAYQVLEAYSTLSVDNILRPLDNANFKQQILPASLGMPARSKDEFSKHASGITSVFTKFRMEPQQIYEDEVQNAVIIYAKMIGELVKGMGSWENECVMIMKFSEDGKRVVSLQEFVDSAKAKMMKEKMAPKQFTE</sequence>
<dbReference type="PANTHER" id="PTHR39598">
    <property type="entry name" value="AUSTINOL SYNTHESIS PROTEIN F-RELATED"/>
    <property type="match status" value="1"/>
</dbReference>
<protein>
    <submittedName>
        <fullName evidence="1">Uncharacterized protein</fullName>
    </submittedName>
</protein>
<dbReference type="AlphaFoldDB" id="A0A2P7YPV7"/>
<dbReference type="STRING" id="40998.A0A2P7YPV7"/>
<dbReference type="PANTHER" id="PTHR39598:SF1">
    <property type="entry name" value="AUSTINOID BIOSYNTHESIS CLUSTERS PROTEIN F-RELATED"/>
    <property type="match status" value="1"/>
</dbReference>
<reference evidence="1 2" key="1">
    <citation type="submission" date="2017-05" db="EMBL/GenBank/DDBJ databases">
        <title>Draft genome sequence of Elsinoe australis.</title>
        <authorList>
            <person name="Cheng Q."/>
        </authorList>
    </citation>
    <scope>NUCLEOTIDE SEQUENCE [LARGE SCALE GENOMIC DNA]</scope>
    <source>
        <strain evidence="1 2">NL1</strain>
    </source>
</reference>
<accession>A0A2P7YPV7</accession>
<gene>
    <name evidence="1" type="ORF">B9Z65_1196</name>
</gene>
<dbReference type="InterPro" id="IPR050977">
    <property type="entry name" value="Fungal_Meroterpenoid_Isomerase"/>
</dbReference>
<dbReference type="Gene3D" id="3.10.450.50">
    <property type="match status" value="1"/>
</dbReference>
<dbReference type="OrthoDB" id="3758478at2759"/>
<proteinExistence type="predicted"/>
<organism evidence="1 2">
    <name type="scientific">Elsinoe australis</name>
    <dbReference type="NCBI Taxonomy" id="40998"/>
    <lineage>
        <taxon>Eukaryota</taxon>
        <taxon>Fungi</taxon>
        <taxon>Dikarya</taxon>
        <taxon>Ascomycota</taxon>
        <taxon>Pezizomycotina</taxon>
        <taxon>Dothideomycetes</taxon>
        <taxon>Dothideomycetidae</taxon>
        <taxon>Myriangiales</taxon>
        <taxon>Elsinoaceae</taxon>
        <taxon>Elsinoe</taxon>
    </lineage>
</organism>
<name>A0A2P7YPV7_9PEZI</name>
<keyword evidence="2" id="KW-1185">Reference proteome</keyword>
<dbReference type="EMBL" id="NHZQ01000404">
    <property type="protein sequence ID" value="PSK38005.1"/>
    <property type="molecule type" value="Genomic_DNA"/>
</dbReference>
<comment type="caution">
    <text evidence="1">The sequence shown here is derived from an EMBL/GenBank/DDBJ whole genome shotgun (WGS) entry which is preliminary data.</text>
</comment>
<evidence type="ECO:0000313" key="2">
    <source>
        <dbReference type="Proteomes" id="UP000243723"/>
    </source>
</evidence>
<dbReference type="Proteomes" id="UP000243723">
    <property type="component" value="Unassembled WGS sequence"/>
</dbReference>